<keyword evidence="5" id="KW-0547">Nucleotide-binding</keyword>
<evidence type="ECO:0000313" key="29">
    <source>
        <dbReference type="Proteomes" id="UP000275843"/>
    </source>
</evidence>
<dbReference type="KEGG" id="ssof:SULC_2065"/>
<reference evidence="10" key="5">
    <citation type="submission" date="2018-10" db="EMBL/GenBank/DDBJ databases">
        <authorList>
            <person name="McCarthy S."/>
            <person name="Gradnigo J."/>
            <person name="Johnson T."/>
            <person name="Payne S."/>
            <person name="Lipzen A."/>
            <person name="Schackwitz W."/>
            <person name="Martin J."/>
            <person name="Moriyama E."/>
            <person name="Blum P."/>
        </authorList>
    </citation>
    <scope>NUCLEOTIDE SEQUENCE</scope>
    <source>
        <strain evidence="9">SARC-B</strain>
        <strain evidence="10">SARC-C</strain>
        <strain evidence="11">SULA</strain>
    </source>
</reference>
<dbReference type="EMBL" id="CP033236">
    <property type="protein sequence ID" value="AZF71369.1"/>
    <property type="molecule type" value="Genomic_DNA"/>
</dbReference>
<evidence type="ECO:0000313" key="26">
    <source>
        <dbReference type="Proteomes" id="UP000269431"/>
    </source>
</evidence>
<dbReference type="EC" id="6.3.1.20" evidence="3"/>
<keyword evidence="4 10" id="KW-0436">Ligase</keyword>
<dbReference type="Pfam" id="PF10437">
    <property type="entry name" value="Lip_prot_lig_C"/>
    <property type="match status" value="1"/>
</dbReference>
<evidence type="ECO:0000313" key="13">
    <source>
        <dbReference type="EMBL" id="AZF71369.1"/>
    </source>
</evidence>
<evidence type="ECO:0000313" key="25">
    <source>
        <dbReference type="Proteomes" id="UP000267993"/>
    </source>
</evidence>
<evidence type="ECO:0000256" key="5">
    <source>
        <dbReference type="ARBA" id="ARBA00022741"/>
    </source>
</evidence>
<evidence type="ECO:0000313" key="30">
    <source>
        <dbReference type="Proteomes" id="UP000278715"/>
    </source>
</evidence>
<evidence type="ECO:0000313" key="19">
    <source>
        <dbReference type="EMBL" id="QPG48630.1"/>
    </source>
</evidence>
<dbReference type="Gene3D" id="3.30.390.50">
    <property type="entry name" value="CO dehydrogenase flavoprotein, C-terminal domain"/>
    <property type="match status" value="1"/>
</dbReference>
<evidence type="ECO:0000256" key="4">
    <source>
        <dbReference type="ARBA" id="ARBA00022598"/>
    </source>
</evidence>
<keyword evidence="6" id="KW-0067">ATP-binding</keyword>
<evidence type="ECO:0000313" key="12">
    <source>
        <dbReference type="EMBL" id="AZF68749.1"/>
    </source>
</evidence>
<evidence type="ECO:0000313" key="16">
    <source>
        <dbReference type="EMBL" id="AZF79220.1"/>
    </source>
</evidence>
<dbReference type="GeneID" id="44129993"/>
<dbReference type="EMBL" id="CP033239">
    <property type="protein sequence ID" value="AZF79220.1"/>
    <property type="molecule type" value="Genomic_DNA"/>
</dbReference>
<dbReference type="UniPathway" id="UPA00537">
    <property type="reaction ID" value="UER00594"/>
</dbReference>
<dbReference type="EMBL" id="CP033241">
    <property type="protein sequence ID" value="AZF84399.1"/>
    <property type="molecule type" value="Genomic_DNA"/>
</dbReference>
<dbReference type="GO" id="GO:0016979">
    <property type="term" value="F:lipoate-protein ligase activity"/>
    <property type="evidence" value="ECO:0007669"/>
    <property type="project" value="UniProtKB-EC"/>
</dbReference>
<evidence type="ECO:0000313" key="18">
    <source>
        <dbReference type="EMBL" id="AZF84399.1"/>
    </source>
</evidence>
<evidence type="ECO:0000313" key="31">
    <source>
        <dbReference type="Proteomes" id="UP000282269"/>
    </source>
</evidence>
<dbReference type="Proteomes" id="UP000594632">
    <property type="component" value="Chromosome"/>
</dbReference>
<dbReference type="Proteomes" id="UP000033057">
    <property type="component" value="Chromosome"/>
</dbReference>
<evidence type="ECO:0000313" key="32">
    <source>
        <dbReference type="Proteomes" id="UP000594632"/>
    </source>
</evidence>
<dbReference type="Gene3D" id="3.30.930.10">
    <property type="entry name" value="Bira Bifunctional Protein, Domain 2"/>
    <property type="match status" value="1"/>
</dbReference>
<dbReference type="EMBL" id="CP011056">
    <property type="protein sequence ID" value="AKA76964.1"/>
    <property type="molecule type" value="Genomic_DNA"/>
</dbReference>
<dbReference type="InterPro" id="IPR045864">
    <property type="entry name" value="aa-tRNA-synth_II/BPL/LPL"/>
</dbReference>
<dbReference type="Pfam" id="PF21948">
    <property type="entry name" value="LplA-B_cat"/>
    <property type="match status" value="1"/>
</dbReference>
<dbReference type="EMBL" id="CP050869">
    <property type="protein sequence ID" value="QPG48630.1"/>
    <property type="molecule type" value="Genomic_DNA"/>
</dbReference>
<evidence type="ECO:0000313" key="23">
    <source>
        <dbReference type="Proteomes" id="UP000033106"/>
    </source>
</evidence>
<reference evidence="19 32" key="6">
    <citation type="journal article" date="2020" name="Nat. Commun.">
        <title>The structures of two archaeal type IV pili illuminate evolutionary relationships.</title>
        <authorList>
            <person name="Wang F."/>
            <person name="Baquero D.P."/>
            <person name="Su Z."/>
            <person name="Beltran L.C."/>
            <person name="Prangishvili D."/>
            <person name="Krupovic M."/>
            <person name="Egelman E.H."/>
        </authorList>
    </citation>
    <scope>NUCLEOTIDE SEQUENCE [LARGE SCALE GENOMIC DNA]</scope>
    <source>
        <strain evidence="19 32">POZ149</strain>
    </source>
</reference>
<sequence>MSWRFVSLPPQDGYHMVTSFVSVADYVNRGGKNTLLVFSVKEPFVNVGIHQEVWLEVDLEFTKKMKIPVVRRDLGGGTVVITPGEHDYFIVVRQEDAPRNPSELYKKFLTPIVNVLRSYGLKADLRDQDIVVNGKKISGNGAMTHGNSIVIAGNILLSLDIDLISKCIRVPTEKFRDKMAKDMSEWLTSLERELGYIPPKEEINKKLKEAFEKELGIKFEDSTLTPEEIELWEKLASEKAKEEWIFYKDNRHRDIHTERCVKISSAAALCHLDYKARKLLRITLKIANKKIDEISISGDFFIMSPNGFIEYLEDKLKGVSANMEAIRKTILDTFNEKKPVIFGFNENDLISAIMEIMSKPEIQEVI</sequence>
<evidence type="ECO:0000313" key="21">
    <source>
        <dbReference type="Proteomes" id="UP000033057"/>
    </source>
</evidence>
<evidence type="ECO:0000313" key="28">
    <source>
        <dbReference type="Proteomes" id="UP000273443"/>
    </source>
</evidence>
<reference evidence="25 26" key="4">
    <citation type="journal article" date="2018" name="Proc. Natl. Acad. Sci. U.S.A.">
        <title>Nonmutational mechanism of inheritance in the Archaeon Sulfolobus solfataricus.</title>
        <authorList>
            <person name="Payne S."/>
            <person name="McCarthy S."/>
            <person name="Johnson T."/>
            <person name="North E."/>
            <person name="Blum P."/>
        </authorList>
    </citation>
    <scope>NUCLEOTIDE SEQUENCE [LARGE SCALE GENOMIC DNA]</scope>
    <source>
        <strain evidence="13 25">SARC-H</strain>
        <strain evidence="14 29">SARC-I</strain>
        <strain evidence="16 30">SARC-N</strain>
        <strain evidence="17 31">SARC-O</strain>
        <strain evidence="18 26">SUL120</strain>
        <strain evidence="12 27">SULG</strain>
        <strain evidence="15 28">SULM</strain>
    </source>
</reference>
<gene>
    <name evidence="19" type="ORF">HFC64_00275</name>
    <name evidence="20" type="ORF">SSOP1_1089</name>
    <name evidence="11" type="ORF">SULA_2066</name>
    <name evidence="9" type="ORF">SULB_2067</name>
    <name evidence="10" type="ORF">SULC_2065</name>
    <name evidence="12" type="ORF">SULG_10420</name>
    <name evidence="13" type="ORF">SULH_10420</name>
    <name evidence="14" type="ORF">SULI_10420</name>
    <name evidence="15" type="ORF">SULM_10410</name>
    <name evidence="16" type="ORF">SULN_10410</name>
    <name evidence="17" type="ORF">SULO_10420</name>
    <name evidence="18" type="ORF">SULZ_10355</name>
</gene>
<name>A0A0E3K9M7_SACSO</name>
<evidence type="ECO:0000313" key="27">
    <source>
        <dbReference type="Proteomes" id="UP000273194"/>
    </source>
</evidence>
<comment type="pathway">
    <text evidence="2">Protein modification; protein lipoylation via exogenous pathway; protein N(6)-(lipoyl)lysine from lipoate: step 1/2.</text>
</comment>
<evidence type="ECO:0000313" key="10">
    <source>
        <dbReference type="EMBL" id="AKA76964.1"/>
    </source>
</evidence>
<accession>A0A0E3K9M7</accession>
<reference evidence="20" key="3">
    <citation type="submission" date="2016-04" db="EMBL/GenBank/DDBJ databases">
        <authorList>
            <person name="Evans L.H."/>
            <person name="Alamgir A."/>
            <person name="Owens N."/>
            <person name="Weber N.D."/>
            <person name="Virtaneva K."/>
            <person name="Barbian K."/>
            <person name="Babar A."/>
            <person name="Rosenke K."/>
        </authorList>
    </citation>
    <scope>NUCLEOTIDE SEQUENCE</scope>
    <source>
        <strain evidence="20">P1</strain>
    </source>
</reference>
<dbReference type="InterPro" id="IPR019491">
    <property type="entry name" value="Lipoate_protein_ligase_C"/>
</dbReference>
<evidence type="ECO:0000313" key="14">
    <source>
        <dbReference type="EMBL" id="AZF73989.1"/>
    </source>
</evidence>
<evidence type="ECO:0000256" key="7">
    <source>
        <dbReference type="ARBA" id="ARBA00048037"/>
    </source>
</evidence>
<dbReference type="PROSITE" id="PS51733">
    <property type="entry name" value="BPL_LPL_CATALYTIC"/>
    <property type="match status" value="1"/>
</dbReference>
<comment type="pathway">
    <text evidence="1">Protein modification; protein lipoylation via exogenous pathway; protein N(6)-(lipoyl)lysine from lipoate: step 2/2.</text>
</comment>
<evidence type="ECO:0000256" key="6">
    <source>
        <dbReference type="ARBA" id="ARBA00022840"/>
    </source>
</evidence>
<dbReference type="GO" id="GO:0009249">
    <property type="term" value="P:protein lipoylation"/>
    <property type="evidence" value="ECO:0007669"/>
    <property type="project" value="UniProtKB-ARBA"/>
</dbReference>
<dbReference type="Proteomes" id="UP000278715">
    <property type="component" value="Chromosome"/>
</dbReference>
<proteinExistence type="predicted"/>
<dbReference type="Proteomes" id="UP000267993">
    <property type="component" value="Chromosome"/>
</dbReference>
<dbReference type="EMBL" id="CP033240">
    <property type="protein sequence ID" value="AZF81824.1"/>
    <property type="molecule type" value="Genomic_DNA"/>
</dbReference>
<evidence type="ECO:0000313" key="9">
    <source>
        <dbReference type="EMBL" id="AKA74267.1"/>
    </source>
</evidence>
<evidence type="ECO:0000313" key="24">
    <source>
        <dbReference type="Proteomes" id="UP000076770"/>
    </source>
</evidence>
<organism evidence="10 21">
    <name type="scientific">Saccharolobus solfataricus</name>
    <name type="common">Sulfolobus solfataricus</name>
    <dbReference type="NCBI Taxonomy" id="2287"/>
    <lineage>
        <taxon>Archaea</taxon>
        <taxon>Thermoproteota</taxon>
        <taxon>Thermoprotei</taxon>
        <taxon>Sulfolobales</taxon>
        <taxon>Sulfolobaceae</taxon>
        <taxon>Saccharolobus</taxon>
    </lineage>
</organism>
<reference evidence="21 22" key="1">
    <citation type="journal article" date="2015" name="Genome Announc.">
        <title>Complete Genome Sequence of Sulfolobus solfataricus Strain 98/2 and Evolved Derivatives.</title>
        <authorList>
            <person name="McCarthy S."/>
            <person name="Gradnigo J."/>
            <person name="Johnson T."/>
            <person name="Payne S."/>
            <person name="Lipzen A."/>
            <person name="Martin J."/>
            <person name="Schackwitz W."/>
            <person name="Moriyama E."/>
            <person name="Blum P."/>
        </authorList>
    </citation>
    <scope>NUCLEOTIDE SEQUENCE [LARGE SCALE GENOMIC DNA]</scope>
    <source>
        <strain evidence="21">98/2 SULC</strain>
        <strain evidence="9">SARC-B</strain>
        <strain evidence="10">SARC-C</strain>
        <strain evidence="11 23">SULA</strain>
        <strain evidence="22">SULB</strain>
    </source>
</reference>
<dbReference type="EMBL" id="CP011055">
    <property type="protein sequence ID" value="AKA74267.1"/>
    <property type="molecule type" value="Genomic_DNA"/>
</dbReference>
<dbReference type="EMBL" id="CP011057">
    <property type="protein sequence ID" value="AKA79656.1"/>
    <property type="molecule type" value="Genomic_DNA"/>
</dbReference>
<dbReference type="OrthoDB" id="43646at2157"/>
<dbReference type="PANTHER" id="PTHR43679">
    <property type="entry name" value="OCTANOYLTRANSFERASE LIPM-RELATED"/>
    <property type="match status" value="1"/>
</dbReference>
<dbReference type="PANTHER" id="PTHR43679:SF2">
    <property type="entry name" value="OCTANOYL-[GCVH]:PROTEIN N-OCTANOYLTRANSFERASE"/>
    <property type="match status" value="1"/>
</dbReference>
<dbReference type="PATRIC" id="fig|2287.6.peg.2116"/>
<evidence type="ECO:0000313" key="11">
    <source>
        <dbReference type="EMBL" id="AKA79656.1"/>
    </source>
</evidence>
<evidence type="ECO:0000313" key="22">
    <source>
        <dbReference type="Proteomes" id="UP000033085"/>
    </source>
</evidence>
<dbReference type="Proteomes" id="UP000275843">
    <property type="component" value="Chromosome"/>
</dbReference>
<dbReference type="InterPro" id="IPR050664">
    <property type="entry name" value="Octanoyltrans_LipM/LipL"/>
</dbReference>
<evidence type="ECO:0000256" key="2">
    <source>
        <dbReference type="ARBA" id="ARBA00005124"/>
    </source>
</evidence>
<dbReference type="Proteomes" id="UP000273194">
    <property type="component" value="Chromosome"/>
</dbReference>
<dbReference type="Proteomes" id="UP000033106">
    <property type="component" value="Chromosome"/>
</dbReference>
<dbReference type="EMBL" id="CP033235">
    <property type="protein sequence ID" value="AZF68749.1"/>
    <property type="molecule type" value="Genomic_DNA"/>
</dbReference>
<dbReference type="SUPFAM" id="SSF82649">
    <property type="entry name" value="SufE/NifU"/>
    <property type="match status" value="1"/>
</dbReference>
<dbReference type="EMBL" id="CP033237">
    <property type="protein sequence ID" value="AZF73989.1"/>
    <property type="molecule type" value="Genomic_DNA"/>
</dbReference>
<dbReference type="KEGG" id="ssoa:SULA_2066"/>
<dbReference type="GO" id="GO:0005524">
    <property type="term" value="F:ATP binding"/>
    <property type="evidence" value="ECO:0007669"/>
    <property type="project" value="UniProtKB-KW"/>
</dbReference>
<evidence type="ECO:0000313" key="17">
    <source>
        <dbReference type="EMBL" id="AZF81824.1"/>
    </source>
</evidence>
<dbReference type="SUPFAM" id="SSF55681">
    <property type="entry name" value="Class II aaRS and biotin synthetases"/>
    <property type="match status" value="1"/>
</dbReference>
<evidence type="ECO:0000256" key="3">
    <source>
        <dbReference type="ARBA" id="ARBA00012367"/>
    </source>
</evidence>
<dbReference type="EMBL" id="CP033238">
    <property type="protein sequence ID" value="AZF76612.1"/>
    <property type="molecule type" value="Genomic_DNA"/>
</dbReference>
<reference evidence="24" key="2">
    <citation type="submission" date="2016-04" db="EMBL/GenBank/DDBJ databases">
        <authorList>
            <person name="Shah S.A."/>
            <person name="Garrett R.A."/>
        </authorList>
    </citation>
    <scope>NUCLEOTIDE SEQUENCE [LARGE SCALE GENOMIC DNA]</scope>
    <source>
        <strain evidence="24">ATCC 35091 / DSM 1616 / JCM 8930 / NBRC 15331 / P1</strain>
    </source>
</reference>
<evidence type="ECO:0000256" key="1">
    <source>
        <dbReference type="ARBA" id="ARBA00005085"/>
    </source>
</evidence>
<dbReference type="EMBL" id="LT549890">
    <property type="protein sequence ID" value="SAI84643.1"/>
    <property type="molecule type" value="Genomic_DNA"/>
</dbReference>
<dbReference type="RefSeq" id="WP_009989892.1">
    <property type="nucleotide sequence ID" value="NZ_CP011055.2"/>
</dbReference>
<dbReference type="Proteomes" id="UP000076770">
    <property type="component" value="Chromosome i"/>
</dbReference>
<dbReference type="AlphaFoldDB" id="A0A0E3K9M7"/>
<dbReference type="Proteomes" id="UP000269431">
    <property type="component" value="Chromosome"/>
</dbReference>
<evidence type="ECO:0000313" key="15">
    <source>
        <dbReference type="EMBL" id="AZF76612.1"/>
    </source>
</evidence>
<dbReference type="Proteomes" id="UP000282269">
    <property type="component" value="Chromosome"/>
</dbReference>
<protein>
    <recommendedName>
        <fullName evidence="3">lipoate--protein ligase</fullName>
        <ecNumber evidence="3">6.3.1.20</ecNumber>
    </recommendedName>
</protein>
<feature type="domain" description="BPL/LPL catalytic" evidence="8">
    <location>
        <begin position="30"/>
        <end position="219"/>
    </location>
</feature>
<dbReference type="Proteomes" id="UP000033085">
    <property type="component" value="Chromosome"/>
</dbReference>
<evidence type="ECO:0000313" key="20">
    <source>
        <dbReference type="EMBL" id="SAI84643.1"/>
    </source>
</evidence>
<evidence type="ECO:0000259" key="8">
    <source>
        <dbReference type="PROSITE" id="PS51733"/>
    </source>
</evidence>
<dbReference type="InterPro" id="IPR004143">
    <property type="entry name" value="BPL_LPL_catalytic"/>
</dbReference>
<dbReference type="Proteomes" id="UP000273443">
    <property type="component" value="Chromosome"/>
</dbReference>
<comment type="catalytic activity">
    <reaction evidence="7">
        <text>L-lysyl-[lipoyl-carrier protein] + (R)-lipoate + ATP = N(6)-[(R)-lipoyl]-L-lysyl-[lipoyl-carrier protein] + AMP + diphosphate + H(+)</text>
        <dbReference type="Rhea" id="RHEA:49288"/>
        <dbReference type="Rhea" id="RHEA-COMP:10500"/>
        <dbReference type="Rhea" id="RHEA-COMP:10502"/>
        <dbReference type="ChEBI" id="CHEBI:15378"/>
        <dbReference type="ChEBI" id="CHEBI:29969"/>
        <dbReference type="ChEBI" id="CHEBI:30616"/>
        <dbReference type="ChEBI" id="CHEBI:33019"/>
        <dbReference type="ChEBI" id="CHEBI:83088"/>
        <dbReference type="ChEBI" id="CHEBI:83099"/>
        <dbReference type="ChEBI" id="CHEBI:456215"/>
        <dbReference type="EC" id="6.3.1.20"/>
    </reaction>
</comment>
<dbReference type="KEGG" id="ssol:SULB_2067"/>